<evidence type="ECO:0000259" key="2">
    <source>
        <dbReference type="PROSITE" id="PS50075"/>
    </source>
</evidence>
<keyword evidence="4" id="KW-1185">Reference proteome</keyword>
<dbReference type="InterPro" id="IPR045851">
    <property type="entry name" value="AMP-bd_C_sf"/>
</dbReference>
<dbReference type="Gene3D" id="3.30.559.10">
    <property type="entry name" value="Chloramphenicol acetyltransferase-like domain"/>
    <property type="match status" value="1"/>
</dbReference>
<dbReference type="Pfam" id="PF00501">
    <property type="entry name" value="AMP-binding"/>
    <property type="match status" value="1"/>
</dbReference>
<dbReference type="EMBL" id="JAGGMS010000001">
    <property type="protein sequence ID" value="MBP2181070.1"/>
    <property type="molecule type" value="Genomic_DNA"/>
</dbReference>
<dbReference type="Pfam" id="PF13193">
    <property type="entry name" value="AMP-binding_C"/>
    <property type="match status" value="1"/>
</dbReference>
<dbReference type="InterPro" id="IPR042099">
    <property type="entry name" value="ANL_N_sf"/>
</dbReference>
<evidence type="ECO:0000256" key="1">
    <source>
        <dbReference type="ARBA" id="ARBA00001957"/>
    </source>
</evidence>
<dbReference type="InterPro" id="IPR023213">
    <property type="entry name" value="CAT-like_dom_sf"/>
</dbReference>
<dbReference type="PANTHER" id="PTHR45527">
    <property type="entry name" value="NONRIBOSOMAL PEPTIDE SYNTHETASE"/>
    <property type="match status" value="1"/>
</dbReference>
<dbReference type="PROSITE" id="PS50075">
    <property type="entry name" value="CARRIER"/>
    <property type="match status" value="1"/>
</dbReference>
<dbReference type="CDD" id="cd19531">
    <property type="entry name" value="LCL_NRPS-like"/>
    <property type="match status" value="1"/>
</dbReference>
<organism evidence="3 4">
    <name type="scientific">Amycolatopsis magusensis</name>
    <dbReference type="NCBI Taxonomy" id="882444"/>
    <lineage>
        <taxon>Bacteria</taxon>
        <taxon>Bacillati</taxon>
        <taxon>Actinomycetota</taxon>
        <taxon>Actinomycetes</taxon>
        <taxon>Pseudonocardiales</taxon>
        <taxon>Pseudonocardiaceae</taxon>
        <taxon>Amycolatopsis</taxon>
    </lineage>
</organism>
<dbReference type="RefSeq" id="WP_209664536.1">
    <property type="nucleotide sequence ID" value="NZ_JAGGMS010000001.1"/>
</dbReference>
<sequence>MSEDNRGRALPEISAVTSVRQDEAWFADRLDPGSPAASRSRAYRVSGPLDVELLGRAWQEVVRRHDVLRASITEVGGRPVQRTAAADQIGKSFVDMGLVPDAEDAEDELCADIIGEPLWLGEGPLARLTVAGTASDEHVVVLVAHRAVADESSMVILLDELSRLYTAGVTGRPLRDALRDPLLQYGEFARWQREREGSAEHARLLDWWRGELTPAPPALSLPLHRDRPAGPSTTGGTVRFNWGAELAGALAAFAREQGVDPAAVLLTAFTCLLHRFSAADRIPVGLPVRARPWSAFDRAVGPFDSPLVLTTGFTGRPSFREVLNRVRIQLREASAHGGPTEGQLARALNPARDPRHSPFFDAGFVYREHESIVESDGLVRGVEVKDPALRLRGCTVRREKFDPLWADADFTLAVDEIKPEISGGFRYRTSMIDARITRFVAVQFRTLLEAALVHPDMPVANLPLDAPARIRTAVVAADRIEATAPVTATVAAQARTHSGEALPGVSYDELLARADAIAAVLPPGPVAIRMATGAAQAAAVLGAFTAGAHVVCLAASDSGERARSVLADIKPAVLLVDGVTEDSIAAWYAEELDGTVVDVRALEPATPRPMAVALTDLAYVAYTSGSTGKPKGITQNHATLAQFTGWFATEFRIGPGARVAQWAAPGYDAGLCEMFAALTSGATLHPVPERIRANPEKLTAWLAAEEITHFQTVPSFAREVLGVLTRTGERLPALNHLLLAGEALPADLANGLRAALPSARLVNLYGPTESILATWYDVTVTLHGVAPIGRPIPGRQVLVVDGEDRPCPAGVTGHLVLRSPYLTPGYLGDVTTNAFEPLRPRPELGVVGGACYRTGDLGRIRHDGVLEFRGRRDAQVKVLGMRMELGEVEAALAAHPSVADCAVIGVPGAHGLVSRLLAYLVLAEPGEAPVPELRRHLVRRFGKTLLPLTYQTVDALPRNVGGKIDRRRLPIPEVAPAVAHAEPDGPLRRTVAAIFEELTEATEVGPDDGFFAVGGHSVLLPRLLHLIRVRLGAELSLWDYFADPTPAGLAAAVSRVLPADGAEKE</sequence>
<dbReference type="Gene3D" id="3.30.559.30">
    <property type="entry name" value="Nonribosomal peptide synthetase, condensation domain"/>
    <property type="match status" value="1"/>
</dbReference>
<dbReference type="InterPro" id="IPR036736">
    <property type="entry name" value="ACP-like_sf"/>
</dbReference>
<feature type="domain" description="Carrier" evidence="2">
    <location>
        <begin position="982"/>
        <end position="1057"/>
    </location>
</feature>
<dbReference type="Gene3D" id="3.30.300.30">
    <property type="match status" value="1"/>
</dbReference>
<dbReference type="CDD" id="cd05930">
    <property type="entry name" value="A_NRPS"/>
    <property type="match status" value="1"/>
</dbReference>
<dbReference type="PROSITE" id="PS00455">
    <property type="entry name" value="AMP_BINDING"/>
    <property type="match status" value="1"/>
</dbReference>
<comment type="caution">
    <text evidence="3">The sequence shown here is derived from an EMBL/GenBank/DDBJ whole genome shotgun (WGS) entry which is preliminary data.</text>
</comment>
<dbReference type="Pfam" id="PF00550">
    <property type="entry name" value="PP-binding"/>
    <property type="match status" value="1"/>
</dbReference>
<dbReference type="Proteomes" id="UP000741013">
    <property type="component" value="Unassembled WGS sequence"/>
</dbReference>
<dbReference type="Gene3D" id="1.10.1200.10">
    <property type="entry name" value="ACP-like"/>
    <property type="match status" value="1"/>
</dbReference>
<comment type="cofactor">
    <cofactor evidence="1">
        <name>pantetheine 4'-phosphate</name>
        <dbReference type="ChEBI" id="CHEBI:47942"/>
    </cofactor>
</comment>
<dbReference type="SUPFAM" id="SSF56801">
    <property type="entry name" value="Acetyl-CoA synthetase-like"/>
    <property type="match status" value="1"/>
</dbReference>
<dbReference type="SUPFAM" id="SSF47336">
    <property type="entry name" value="ACP-like"/>
    <property type="match status" value="1"/>
</dbReference>
<proteinExistence type="predicted"/>
<accession>A0ABS4PQ93</accession>
<protein>
    <submittedName>
        <fullName evidence="3">Amino acid adenylation domain-containing protein</fullName>
    </submittedName>
</protein>
<dbReference type="Pfam" id="PF00668">
    <property type="entry name" value="Condensation"/>
    <property type="match status" value="1"/>
</dbReference>
<dbReference type="SUPFAM" id="SSF52777">
    <property type="entry name" value="CoA-dependent acyltransferases"/>
    <property type="match status" value="2"/>
</dbReference>
<dbReference type="InterPro" id="IPR020845">
    <property type="entry name" value="AMP-binding_CS"/>
</dbReference>
<evidence type="ECO:0000313" key="3">
    <source>
        <dbReference type="EMBL" id="MBP2181070.1"/>
    </source>
</evidence>
<evidence type="ECO:0000313" key="4">
    <source>
        <dbReference type="Proteomes" id="UP000741013"/>
    </source>
</evidence>
<name>A0ABS4PQ93_9PSEU</name>
<dbReference type="InterPro" id="IPR025110">
    <property type="entry name" value="AMP-bd_C"/>
</dbReference>
<dbReference type="InterPro" id="IPR000873">
    <property type="entry name" value="AMP-dep_synth/lig_dom"/>
</dbReference>
<dbReference type="InterPro" id="IPR001242">
    <property type="entry name" value="Condensation_dom"/>
</dbReference>
<dbReference type="Gene3D" id="3.40.50.12780">
    <property type="entry name" value="N-terminal domain of ligase-like"/>
    <property type="match status" value="1"/>
</dbReference>
<gene>
    <name evidence="3" type="ORF">JOM49_002596</name>
</gene>
<reference evidence="3 4" key="1">
    <citation type="submission" date="2021-03" db="EMBL/GenBank/DDBJ databases">
        <title>Sequencing the genomes of 1000 actinobacteria strains.</title>
        <authorList>
            <person name="Klenk H.-P."/>
        </authorList>
    </citation>
    <scope>NUCLEOTIDE SEQUENCE [LARGE SCALE GENOMIC DNA]</scope>
    <source>
        <strain evidence="3 4">DSM 45510</strain>
    </source>
</reference>
<dbReference type="PANTHER" id="PTHR45527:SF1">
    <property type="entry name" value="FATTY ACID SYNTHASE"/>
    <property type="match status" value="1"/>
</dbReference>
<dbReference type="InterPro" id="IPR009081">
    <property type="entry name" value="PP-bd_ACP"/>
</dbReference>